<dbReference type="Proteomes" id="UP001217089">
    <property type="component" value="Unassembled WGS sequence"/>
</dbReference>
<feature type="domain" description="Cadherin" evidence="10">
    <location>
        <begin position="223"/>
        <end position="314"/>
    </location>
</feature>
<comment type="caution">
    <text evidence="11">The sequence shown here is derived from an EMBL/GenBank/DDBJ whole genome shotgun (WGS) entry which is preliminary data.</text>
</comment>
<evidence type="ECO:0000256" key="7">
    <source>
        <dbReference type="ARBA" id="ARBA00023136"/>
    </source>
</evidence>
<sequence>MSSFILILATVLPTAFLLKSLVDEKTAVNQMMIADFNNKIKDLDSLAESLQKLETSSLLRDAKLTYLENQLSALKQNKTNSDSIINTKVENVINSWEEDVSKVEDMTQCLACNPSIPTWSSNSYTFNVKESVTVGTVIGKLLSNVCTGYGVSVAYTMYKGFNFTINKVTGEIITATSLDREKQQRYEHIVSATVSCTEKTSKSQNVSLAINIEDVNDNAPVFTNTNYNVLVSPSARIGEQVLSVTAIDRDENENGQVQYEKTPESVPFKIDQQFGTISVASSFDSSVYNFQVLAKDGGSPQLSSSANVTITLRE</sequence>
<evidence type="ECO:0000256" key="2">
    <source>
        <dbReference type="ARBA" id="ARBA00022692"/>
    </source>
</evidence>
<keyword evidence="6" id="KW-1133">Transmembrane helix</keyword>
<dbReference type="EMBL" id="JARBDR010000214">
    <property type="protein sequence ID" value="KAJ8318116.1"/>
    <property type="molecule type" value="Genomic_DNA"/>
</dbReference>
<dbReference type="PANTHER" id="PTHR24025:SF31">
    <property type="entry name" value="NEURAL-CADHERIN"/>
    <property type="match status" value="1"/>
</dbReference>
<dbReference type="Gene3D" id="2.60.40.60">
    <property type="entry name" value="Cadherins"/>
    <property type="match status" value="2"/>
</dbReference>
<keyword evidence="3" id="KW-0677">Repeat</keyword>
<keyword evidence="9" id="KW-0732">Signal</keyword>
<evidence type="ECO:0000256" key="9">
    <source>
        <dbReference type="SAM" id="SignalP"/>
    </source>
</evidence>
<evidence type="ECO:0000256" key="6">
    <source>
        <dbReference type="ARBA" id="ARBA00022989"/>
    </source>
</evidence>
<dbReference type="CDD" id="cd11304">
    <property type="entry name" value="Cadherin_repeat"/>
    <property type="match status" value="2"/>
</dbReference>
<gene>
    <name evidence="11" type="ORF">KUTeg_003207</name>
</gene>
<accession>A0ABQ9FPN4</accession>
<dbReference type="InterPro" id="IPR020894">
    <property type="entry name" value="Cadherin_CS"/>
</dbReference>
<keyword evidence="4 8" id="KW-0106">Calcium</keyword>
<evidence type="ECO:0000256" key="3">
    <source>
        <dbReference type="ARBA" id="ARBA00022737"/>
    </source>
</evidence>
<evidence type="ECO:0000256" key="8">
    <source>
        <dbReference type="PROSITE-ProRule" id="PRU00043"/>
    </source>
</evidence>
<evidence type="ECO:0000259" key="10">
    <source>
        <dbReference type="PROSITE" id="PS50268"/>
    </source>
</evidence>
<evidence type="ECO:0000256" key="1">
    <source>
        <dbReference type="ARBA" id="ARBA00004370"/>
    </source>
</evidence>
<feature type="domain" description="Cadherin" evidence="10">
    <location>
        <begin position="120"/>
        <end position="222"/>
    </location>
</feature>
<dbReference type="PROSITE" id="PS50268">
    <property type="entry name" value="CADHERIN_2"/>
    <property type="match status" value="2"/>
</dbReference>
<dbReference type="PANTHER" id="PTHR24025">
    <property type="entry name" value="DESMOGLEIN FAMILY MEMBER"/>
    <property type="match status" value="1"/>
</dbReference>
<dbReference type="PROSITE" id="PS00232">
    <property type="entry name" value="CADHERIN_1"/>
    <property type="match status" value="1"/>
</dbReference>
<proteinExistence type="predicted"/>
<dbReference type="PRINTS" id="PR00205">
    <property type="entry name" value="CADHERIN"/>
</dbReference>
<dbReference type="InterPro" id="IPR002126">
    <property type="entry name" value="Cadherin-like_dom"/>
</dbReference>
<evidence type="ECO:0000313" key="11">
    <source>
        <dbReference type="EMBL" id="KAJ8318116.1"/>
    </source>
</evidence>
<organism evidence="11 12">
    <name type="scientific">Tegillarca granosa</name>
    <name type="common">Malaysian cockle</name>
    <name type="synonym">Anadara granosa</name>
    <dbReference type="NCBI Taxonomy" id="220873"/>
    <lineage>
        <taxon>Eukaryota</taxon>
        <taxon>Metazoa</taxon>
        <taxon>Spiralia</taxon>
        <taxon>Lophotrochozoa</taxon>
        <taxon>Mollusca</taxon>
        <taxon>Bivalvia</taxon>
        <taxon>Autobranchia</taxon>
        <taxon>Pteriomorphia</taxon>
        <taxon>Arcoida</taxon>
        <taxon>Arcoidea</taxon>
        <taxon>Arcidae</taxon>
        <taxon>Tegillarca</taxon>
    </lineage>
</organism>
<evidence type="ECO:0000256" key="5">
    <source>
        <dbReference type="ARBA" id="ARBA00022889"/>
    </source>
</evidence>
<dbReference type="SUPFAM" id="SSF49313">
    <property type="entry name" value="Cadherin-like"/>
    <property type="match status" value="2"/>
</dbReference>
<feature type="chain" id="PRO_5045475516" description="Cadherin domain-containing protein" evidence="9">
    <location>
        <begin position="18"/>
        <end position="314"/>
    </location>
</feature>
<keyword evidence="2" id="KW-0812">Transmembrane</keyword>
<feature type="signal peptide" evidence="9">
    <location>
        <begin position="1"/>
        <end position="17"/>
    </location>
</feature>
<dbReference type="InterPro" id="IPR015919">
    <property type="entry name" value="Cadherin-like_sf"/>
</dbReference>
<dbReference type="InterPro" id="IPR050971">
    <property type="entry name" value="Cadherin-domain_protein"/>
</dbReference>
<name>A0ABQ9FPN4_TEGGR</name>
<evidence type="ECO:0000256" key="4">
    <source>
        <dbReference type="ARBA" id="ARBA00022837"/>
    </source>
</evidence>
<keyword evidence="5" id="KW-0130">Cell adhesion</keyword>
<dbReference type="SMART" id="SM00112">
    <property type="entry name" value="CA"/>
    <property type="match status" value="2"/>
</dbReference>
<evidence type="ECO:0000313" key="12">
    <source>
        <dbReference type="Proteomes" id="UP001217089"/>
    </source>
</evidence>
<reference evidence="11 12" key="1">
    <citation type="submission" date="2022-12" db="EMBL/GenBank/DDBJ databases">
        <title>Chromosome-level genome of Tegillarca granosa.</title>
        <authorList>
            <person name="Kim J."/>
        </authorList>
    </citation>
    <scope>NUCLEOTIDE SEQUENCE [LARGE SCALE GENOMIC DNA]</scope>
    <source>
        <strain evidence="11">Teg-2019</strain>
        <tissue evidence="11">Adductor muscle</tissue>
    </source>
</reference>
<keyword evidence="12" id="KW-1185">Reference proteome</keyword>
<comment type="subcellular location">
    <subcellularLocation>
        <location evidence="1">Membrane</location>
    </subcellularLocation>
</comment>
<keyword evidence="7" id="KW-0472">Membrane</keyword>
<protein>
    <recommendedName>
        <fullName evidence="10">Cadherin domain-containing protein</fullName>
    </recommendedName>
</protein>
<dbReference type="Pfam" id="PF00028">
    <property type="entry name" value="Cadherin"/>
    <property type="match status" value="2"/>
</dbReference>